<sequence>MQCSTPALLPAILSMQLFFSFAQSFSLPLVPPANQKSSTISQSTNFTTDTNLSFSPWPPRPFDIPIADSDYNLAIYLVTPYTSHPSISLSNLIAFIIAFSDNLEDKYPPPGYAPRSAWSTEIDLISYTRWRIESFEGFLGHQVLTSTVLAGLSKLLFLLRKHGPASIVGYLHLNGTSVRAFTDADIELKIETLADGGLFNESKASGVGSFFETS</sequence>
<evidence type="ECO:0000313" key="2">
    <source>
        <dbReference type="EMBL" id="KAL2044073.1"/>
    </source>
</evidence>
<proteinExistence type="predicted"/>
<feature type="chain" id="PRO_5045831517" evidence="1">
    <location>
        <begin position="23"/>
        <end position="214"/>
    </location>
</feature>
<evidence type="ECO:0000256" key="1">
    <source>
        <dbReference type="SAM" id="SignalP"/>
    </source>
</evidence>
<feature type="signal peptide" evidence="1">
    <location>
        <begin position="1"/>
        <end position="22"/>
    </location>
</feature>
<dbReference type="EMBL" id="JBHFEH010000223">
    <property type="protein sequence ID" value="KAL2044073.1"/>
    <property type="molecule type" value="Genomic_DNA"/>
</dbReference>
<comment type="caution">
    <text evidence="2">The sequence shown here is derived from an EMBL/GenBank/DDBJ whole genome shotgun (WGS) entry which is preliminary data.</text>
</comment>
<reference evidence="2 3" key="1">
    <citation type="submission" date="2024-09" db="EMBL/GenBank/DDBJ databases">
        <title>Rethinking Asexuality: The Enigmatic Case of Functional Sexual Genes in Lepraria (Stereocaulaceae).</title>
        <authorList>
            <person name="Doellman M."/>
            <person name="Sun Y."/>
            <person name="Barcenas-Pena A."/>
            <person name="Lumbsch H.T."/>
            <person name="Grewe F."/>
        </authorList>
    </citation>
    <scope>NUCLEOTIDE SEQUENCE [LARGE SCALE GENOMIC DNA]</scope>
    <source>
        <strain evidence="2 3">Grewe 0041</strain>
    </source>
</reference>
<accession>A0ABR4AG67</accession>
<dbReference type="Proteomes" id="UP001590951">
    <property type="component" value="Unassembled WGS sequence"/>
</dbReference>
<protein>
    <submittedName>
        <fullName evidence="2">Uncharacterized protein</fullName>
    </submittedName>
</protein>
<gene>
    <name evidence="2" type="ORF">ABVK25_012496</name>
</gene>
<keyword evidence="3" id="KW-1185">Reference proteome</keyword>
<organism evidence="2 3">
    <name type="scientific">Lepraria finkii</name>
    <dbReference type="NCBI Taxonomy" id="1340010"/>
    <lineage>
        <taxon>Eukaryota</taxon>
        <taxon>Fungi</taxon>
        <taxon>Dikarya</taxon>
        <taxon>Ascomycota</taxon>
        <taxon>Pezizomycotina</taxon>
        <taxon>Lecanoromycetes</taxon>
        <taxon>OSLEUM clade</taxon>
        <taxon>Lecanoromycetidae</taxon>
        <taxon>Lecanorales</taxon>
        <taxon>Lecanorineae</taxon>
        <taxon>Stereocaulaceae</taxon>
        <taxon>Lepraria</taxon>
    </lineage>
</organism>
<evidence type="ECO:0000313" key="3">
    <source>
        <dbReference type="Proteomes" id="UP001590951"/>
    </source>
</evidence>
<name>A0ABR4AG67_9LECA</name>
<keyword evidence="1" id="KW-0732">Signal</keyword>